<evidence type="ECO:0000313" key="1">
    <source>
        <dbReference type="EMBL" id="KAJ8641617.1"/>
    </source>
</evidence>
<accession>A0ACC2M7I5</accession>
<evidence type="ECO:0000313" key="2">
    <source>
        <dbReference type="Proteomes" id="UP001234297"/>
    </source>
</evidence>
<name>A0ACC2M7I5_PERAE</name>
<comment type="caution">
    <text evidence="1">The sequence shown here is derived from an EMBL/GenBank/DDBJ whole genome shotgun (WGS) entry which is preliminary data.</text>
</comment>
<dbReference type="Proteomes" id="UP001234297">
    <property type="component" value="Chromosome 5"/>
</dbReference>
<dbReference type="EMBL" id="CM056813">
    <property type="protein sequence ID" value="KAJ8641617.1"/>
    <property type="molecule type" value="Genomic_DNA"/>
</dbReference>
<keyword evidence="2" id="KW-1185">Reference proteome</keyword>
<sequence>MISTSHSSSILFSFFLILLFFSFVVAGKRHDSSDLLLGKEKMSHLRFYWHDVLGGRNPTAVQVASAPMTNNSPTGFGMLMMIDDMLTEGPKPTSKLLGRAQGFYGSASQEIVGLIMAMNFAFMDGKYNGSTLTVLGRNTVLSDVREMPVIGGSGLFRFARGYAHARTNWFDPKTGDAIVEYNVHVIHY</sequence>
<proteinExistence type="predicted"/>
<organism evidence="1 2">
    <name type="scientific">Persea americana</name>
    <name type="common">Avocado</name>
    <dbReference type="NCBI Taxonomy" id="3435"/>
    <lineage>
        <taxon>Eukaryota</taxon>
        <taxon>Viridiplantae</taxon>
        <taxon>Streptophyta</taxon>
        <taxon>Embryophyta</taxon>
        <taxon>Tracheophyta</taxon>
        <taxon>Spermatophyta</taxon>
        <taxon>Magnoliopsida</taxon>
        <taxon>Magnoliidae</taxon>
        <taxon>Laurales</taxon>
        <taxon>Lauraceae</taxon>
        <taxon>Persea</taxon>
    </lineage>
</organism>
<gene>
    <name evidence="1" type="ORF">MRB53_018311</name>
</gene>
<protein>
    <submittedName>
        <fullName evidence="1">Uncharacterized protein</fullName>
    </submittedName>
</protein>
<reference evidence="1 2" key="1">
    <citation type="journal article" date="2022" name="Hortic Res">
        <title>A haplotype resolved chromosomal level avocado genome allows analysis of novel avocado genes.</title>
        <authorList>
            <person name="Nath O."/>
            <person name="Fletcher S.J."/>
            <person name="Hayward A."/>
            <person name="Shaw L.M."/>
            <person name="Masouleh A.K."/>
            <person name="Furtado A."/>
            <person name="Henry R.J."/>
            <person name="Mitter N."/>
        </authorList>
    </citation>
    <scope>NUCLEOTIDE SEQUENCE [LARGE SCALE GENOMIC DNA]</scope>
    <source>
        <strain evidence="2">cv. Hass</strain>
    </source>
</reference>